<protein>
    <recommendedName>
        <fullName evidence="1">F-box domain-containing protein</fullName>
    </recommendedName>
</protein>
<dbReference type="InterPro" id="IPR036623">
    <property type="entry name" value="Hemimethylated_DNA-bd_sf"/>
</dbReference>
<feature type="domain" description="F-box" evidence="1">
    <location>
        <begin position="9"/>
        <end position="55"/>
    </location>
</feature>
<reference evidence="2 3" key="1">
    <citation type="journal article" date="2021" name="Nat. Commun.">
        <title>Genetic determinants of endophytism in the Arabidopsis root mycobiome.</title>
        <authorList>
            <person name="Mesny F."/>
            <person name="Miyauchi S."/>
            <person name="Thiergart T."/>
            <person name="Pickel B."/>
            <person name="Atanasova L."/>
            <person name="Karlsson M."/>
            <person name="Huettel B."/>
            <person name="Barry K.W."/>
            <person name="Haridas S."/>
            <person name="Chen C."/>
            <person name="Bauer D."/>
            <person name="Andreopoulos W."/>
            <person name="Pangilinan J."/>
            <person name="LaButti K."/>
            <person name="Riley R."/>
            <person name="Lipzen A."/>
            <person name="Clum A."/>
            <person name="Drula E."/>
            <person name="Henrissat B."/>
            <person name="Kohler A."/>
            <person name="Grigoriev I.V."/>
            <person name="Martin F.M."/>
            <person name="Hacquard S."/>
        </authorList>
    </citation>
    <scope>NUCLEOTIDE SEQUENCE [LARGE SCALE GENOMIC DNA]</scope>
    <source>
        <strain evidence="2 3">MPI-SDFR-AT-0080</strain>
    </source>
</reference>
<dbReference type="InterPro" id="IPR011722">
    <property type="entry name" value="Hemimethylated_DNA-bd_dom"/>
</dbReference>
<dbReference type="InterPro" id="IPR032698">
    <property type="entry name" value="SirB1_N"/>
</dbReference>
<evidence type="ECO:0000313" key="2">
    <source>
        <dbReference type="EMBL" id="KAH7039025.1"/>
    </source>
</evidence>
<dbReference type="Pfam" id="PF13369">
    <property type="entry name" value="Transglut_core2"/>
    <property type="match status" value="1"/>
</dbReference>
<dbReference type="PROSITE" id="PS50181">
    <property type="entry name" value="FBOX"/>
    <property type="match status" value="1"/>
</dbReference>
<dbReference type="Gene3D" id="1.20.1280.50">
    <property type="match status" value="1"/>
</dbReference>
<dbReference type="Gene3D" id="2.30.30.390">
    <property type="entry name" value="Hemimethylated DNA-binding domain"/>
    <property type="match status" value="1"/>
</dbReference>
<comment type="caution">
    <text evidence="2">The sequence shown here is derived from an EMBL/GenBank/DDBJ whole genome shotgun (WGS) entry which is preliminary data.</text>
</comment>
<name>A0ABQ8G069_9PEZI</name>
<evidence type="ECO:0000313" key="3">
    <source>
        <dbReference type="Proteomes" id="UP000774617"/>
    </source>
</evidence>
<accession>A0ABQ8G069</accession>
<sequence>MRVAMPPQLSFLLALPDEILTHILSYLDPYDLNAIQLSNKRLHSLAQEPLLWRHLCRVYYRFWSPKHRLAARLRQPVTEVPWRKIFLDRKKLDYEVDRRMDMIIATQQNRANHIEWIAEQGYDVKSALLRHKNTGEESEDVLARRFWSSAILTTIHRSIAMEEWCKLRKGESRSLERALGAYDMFVLDSDEGAGDLDMIGQQLDELAAQFKAEHPDWADYSTRRRAILLVDFLRSAGFQGVPSERYGQIAQNFIGLVLSDKNHEALPLITNVIFCSVAERLGIEASPCGYPYHIYTIVQAPPELTLDGARAPGLEAPDTMYMDPFRSSQEVSRLDLEGQLRTMGASAASFATYLEAANPIEMVIRTARNIRRAVESGNGLADPAASTIGIQFTHTHLNLHSALHAALWAWLYLERGDPIRGGEEAGGIALHRRRILISKVVQQCLEFYPWEIWLVERYMASLFHDLPEEGDFLYIIQREHTADRNKKALKRRGDHTKNVRYGVGQCFKHKRYHYYGVIVGWDPYCNAGDDWMHAMNIDGLPNGRNQAFYNVLCEDSSSRYVAEENIQITTDPPPDFLLNKLAGRYFRRWDVQEARFVSNIRDEYPDD</sequence>
<dbReference type="InterPro" id="IPR036047">
    <property type="entry name" value="F-box-like_dom_sf"/>
</dbReference>
<dbReference type="PANTHER" id="PTHR31350:SF27">
    <property type="entry name" value="HEMIMETHYLATED DNA-BINDING DOMAIN-CONTAINING PROTEIN"/>
    <property type="match status" value="1"/>
</dbReference>
<dbReference type="EMBL" id="JAGTJR010000030">
    <property type="protein sequence ID" value="KAH7039025.1"/>
    <property type="molecule type" value="Genomic_DNA"/>
</dbReference>
<dbReference type="SUPFAM" id="SSF81383">
    <property type="entry name" value="F-box domain"/>
    <property type="match status" value="1"/>
</dbReference>
<dbReference type="InterPro" id="IPR001810">
    <property type="entry name" value="F-box_dom"/>
</dbReference>
<dbReference type="Pfam" id="PF12937">
    <property type="entry name" value="F-box-like"/>
    <property type="match status" value="1"/>
</dbReference>
<evidence type="ECO:0000259" key="1">
    <source>
        <dbReference type="PROSITE" id="PS50181"/>
    </source>
</evidence>
<organism evidence="2 3">
    <name type="scientific">Macrophomina phaseolina</name>
    <dbReference type="NCBI Taxonomy" id="35725"/>
    <lineage>
        <taxon>Eukaryota</taxon>
        <taxon>Fungi</taxon>
        <taxon>Dikarya</taxon>
        <taxon>Ascomycota</taxon>
        <taxon>Pezizomycotina</taxon>
        <taxon>Dothideomycetes</taxon>
        <taxon>Dothideomycetes incertae sedis</taxon>
        <taxon>Botryosphaeriales</taxon>
        <taxon>Botryosphaeriaceae</taxon>
        <taxon>Macrophomina</taxon>
    </lineage>
</organism>
<dbReference type="SMART" id="SM00256">
    <property type="entry name" value="FBOX"/>
    <property type="match status" value="1"/>
</dbReference>
<proteinExistence type="predicted"/>
<dbReference type="PANTHER" id="PTHR31350">
    <property type="entry name" value="SI:DKEY-261L7.2"/>
    <property type="match status" value="1"/>
</dbReference>
<keyword evidence="3" id="KW-1185">Reference proteome</keyword>
<dbReference type="NCBIfam" id="TIGR02097">
    <property type="entry name" value="yccV"/>
    <property type="match status" value="1"/>
</dbReference>
<dbReference type="Proteomes" id="UP000774617">
    <property type="component" value="Unassembled WGS sequence"/>
</dbReference>
<dbReference type="Pfam" id="PF08755">
    <property type="entry name" value="YccV-like"/>
    <property type="match status" value="1"/>
</dbReference>
<dbReference type="SUPFAM" id="SSF141255">
    <property type="entry name" value="YccV-like"/>
    <property type="match status" value="1"/>
</dbReference>
<dbReference type="SMART" id="SM00992">
    <property type="entry name" value="YccV-like"/>
    <property type="match status" value="1"/>
</dbReference>
<gene>
    <name evidence="2" type="ORF">B0J12DRAFT_244392</name>
</gene>